<feature type="compositionally biased region" description="Polar residues" evidence="2">
    <location>
        <begin position="286"/>
        <end position="295"/>
    </location>
</feature>
<feature type="compositionally biased region" description="Polar residues" evidence="2">
    <location>
        <begin position="372"/>
        <end position="386"/>
    </location>
</feature>
<dbReference type="Proteomes" id="UP001316803">
    <property type="component" value="Unassembled WGS sequence"/>
</dbReference>
<dbReference type="CDD" id="cd14688">
    <property type="entry name" value="bZIP_YAP"/>
    <property type="match status" value="1"/>
</dbReference>
<proteinExistence type="predicted"/>
<feature type="region of interest" description="Disordered" evidence="2">
    <location>
        <begin position="1"/>
        <end position="61"/>
    </location>
</feature>
<keyword evidence="1" id="KW-0175">Coiled coil</keyword>
<dbReference type="PANTHER" id="PTHR37012:SF2">
    <property type="entry name" value="BZIP DOMAIN-CONTAINING PROTEIN-RELATED"/>
    <property type="match status" value="1"/>
</dbReference>
<keyword evidence="4" id="KW-1185">Reference proteome</keyword>
<feature type="region of interest" description="Disordered" evidence="2">
    <location>
        <begin position="175"/>
        <end position="240"/>
    </location>
</feature>
<comment type="caution">
    <text evidence="3">The sequence shown here is derived from an EMBL/GenBank/DDBJ whole genome shotgun (WGS) entry which is preliminary data.</text>
</comment>
<accession>A0AAN8EDP5</accession>
<dbReference type="Gene3D" id="1.20.5.170">
    <property type="match status" value="1"/>
</dbReference>
<evidence type="ECO:0000313" key="4">
    <source>
        <dbReference type="Proteomes" id="UP001316803"/>
    </source>
</evidence>
<protein>
    <recommendedName>
        <fullName evidence="5">BZIP transcription factor</fullName>
    </recommendedName>
</protein>
<feature type="coiled-coil region" evidence="1">
    <location>
        <begin position="61"/>
        <end position="107"/>
    </location>
</feature>
<feature type="compositionally biased region" description="Low complexity" evidence="2">
    <location>
        <begin position="356"/>
        <end position="371"/>
    </location>
</feature>
<feature type="compositionally biased region" description="Polar residues" evidence="2">
    <location>
        <begin position="194"/>
        <end position="230"/>
    </location>
</feature>
<reference evidence="3 4" key="1">
    <citation type="submission" date="2022-12" db="EMBL/GenBank/DDBJ databases">
        <title>Genomic features and morphological characterization of a novel Knufia sp. strain isolated from spacecraft assembly facility.</title>
        <authorList>
            <person name="Teixeira M."/>
            <person name="Chander A.M."/>
            <person name="Stajich J.E."/>
            <person name="Venkateswaran K."/>
        </authorList>
    </citation>
    <scope>NUCLEOTIDE SEQUENCE [LARGE SCALE GENOMIC DNA]</scope>
    <source>
        <strain evidence="3 4">FJI-L2-BK-P2</strain>
    </source>
</reference>
<feature type="compositionally biased region" description="Basic and acidic residues" evidence="2">
    <location>
        <begin position="267"/>
        <end position="276"/>
    </location>
</feature>
<evidence type="ECO:0008006" key="5">
    <source>
        <dbReference type="Google" id="ProtNLM"/>
    </source>
</evidence>
<dbReference type="AlphaFoldDB" id="A0AAN8EDP5"/>
<feature type="region of interest" description="Disordered" evidence="2">
    <location>
        <begin position="356"/>
        <end position="386"/>
    </location>
</feature>
<feature type="compositionally biased region" description="Basic and acidic residues" evidence="2">
    <location>
        <begin position="231"/>
        <end position="240"/>
    </location>
</feature>
<dbReference type="InterPro" id="IPR021833">
    <property type="entry name" value="DUF3425"/>
</dbReference>
<feature type="region of interest" description="Disordered" evidence="2">
    <location>
        <begin position="260"/>
        <end position="302"/>
    </location>
</feature>
<dbReference type="Pfam" id="PF11905">
    <property type="entry name" value="DUF3425"/>
    <property type="match status" value="1"/>
</dbReference>
<sequence>MNSPDFDPDDLHHDGTPPGSGQGQSRKRKAPGASGRGVASLTPEQLAKKRANDREAQRAIRERTKNMIETLEGRIRDLTSQQPYQELQAAIREKEAVQAENEEIRRRLASVVSILQPLLGAQGLLNDHGNANSNNTSNNNSIHPSLSRSDAIAELAQAAQHNVQSALAQPNNVNLFQPDRYMNGGHSRAGPSQAGDQNNYPSPFPSSEQEPTPDAQSWQTQRAALSNQRETMQRSHELSENGERLNFSFLIDSTLPGKTHFVPSVPGRRDSPHDRSSSSYPSFSDGQTQGQNQSQRETHSWRMLPKNCPPTCPLDHILLNFLQARQRETASYASGSSQTPTYTSPAYPSISNLLNPTNTTTSTGTSSPTLTRHIQPTSSSAHKPSDPLSTLMTDIIAKFPNISGLPEQVATAFFMFITMRWQIYPTQENYERLPDWLAPRPSQLFTPHPAWMDHLPWPRMRDRLVHNHDAYPFEHWFLPFTSGLSVNWPYEPVDCLISTGDQEAPTLNPVFERHIYRLENWTVGPQFKVAFPALADTVNIKDRGSSNFSIPLDGDQMPQGLASIGAGMGLPMHEGGQVSQVRQEQVAGGSDSGG</sequence>
<dbReference type="EMBL" id="JAKLMC020000018">
    <property type="protein sequence ID" value="KAK5951760.1"/>
    <property type="molecule type" value="Genomic_DNA"/>
</dbReference>
<evidence type="ECO:0000256" key="2">
    <source>
        <dbReference type="SAM" id="MobiDB-lite"/>
    </source>
</evidence>
<organism evidence="3 4">
    <name type="scientific">Knufia fluminis</name>
    <dbReference type="NCBI Taxonomy" id="191047"/>
    <lineage>
        <taxon>Eukaryota</taxon>
        <taxon>Fungi</taxon>
        <taxon>Dikarya</taxon>
        <taxon>Ascomycota</taxon>
        <taxon>Pezizomycotina</taxon>
        <taxon>Eurotiomycetes</taxon>
        <taxon>Chaetothyriomycetidae</taxon>
        <taxon>Chaetothyriales</taxon>
        <taxon>Trichomeriaceae</taxon>
        <taxon>Knufia</taxon>
    </lineage>
</organism>
<feature type="compositionally biased region" description="Basic and acidic residues" evidence="2">
    <location>
        <begin position="46"/>
        <end position="61"/>
    </location>
</feature>
<gene>
    <name evidence="3" type="ORF">OHC33_007052</name>
</gene>
<evidence type="ECO:0000313" key="3">
    <source>
        <dbReference type="EMBL" id="KAK5951760.1"/>
    </source>
</evidence>
<name>A0AAN8EDP5_9EURO</name>
<evidence type="ECO:0000256" key="1">
    <source>
        <dbReference type="SAM" id="Coils"/>
    </source>
</evidence>
<dbReference type="PANTHER" id="PTHR37012">
    <property type="entry name" value="B-ZIP TRANSCRIPTION FACTOR (EUROFUNG)-RELATED"/>
    <property type="match status" value="1"/>
</dbReference>